<sequence length="721" mass="81076">MPDHVEAQSAKAPTPSTLMTALPIELRRRIHWMLDGFTSAQLALICRSMFATSATDHIMWKQRYYATFPSRPEEDDWLHWYREHYPRSLWLRTGLQATCDIREKSSTGQPLSLAASWDVDSDEGCVPLYWFWRYLARSALHERWRQARHRKYRIPLPVQENTQSISVLATSPWRTLIVHQARSNYVASKSETGARLYALEHANVLGDDSRSIRGAPPPMLQLQDYITVNAVEYPRVLFSGDYTVVWCIYDGVHCISWVWRRNSDGRPLTIPILKDRKCYPVALVDDLLLVCESSPRAGRSCQSFYIVDLSRFTAAKKGAVIADSNATGGCLTVNVAEGYSTCHLHQANQHVWRVYAGERHSHDASFHWQLWEITLAGLSWRNGTSATVRIIAQGAVTEPKGLTALPRNVISYAQSPDTVLLDWRPGFSMMCHYSLHQLGTNELTHDLHISDRCISLAWRHSAMPAQRTLAAFLHVDTETGRVTNDAGQRSASMHSLPHTLCRAAGDLRLASQNGYDWHVVDVADGDLYAMNQMQLSPTKAHWSTDGRHNAAETAGDELPDMAVALAVETTTATATEKDDRVRSSRLSYSSWSSSLTRCSTRSRRDEGGRSLWSLPFTFTGQAHRHTCSTHVCGVEYLHTVDTSAGQLVEVAELVLLDFAGVCLKPRRRSNDSGRTSFSLCGIHSSEKTKGHGRRPSTNPWHWIRDTLHRSGQSPKRAFASS</sequence>
<protein>
    <recommendedName>
        <fullName evidence="3">F-box domain-containing protein</fullName>
    </recommendedName>
</protein>
<organism evidence="1 2">
    <name type="scientific">Thamnocephalis sphaerospora</name>
    <dbReference type="NCBI Taxonomy" id="78915"/>
    <lineage>
        <taxon>Eukaryota</taxon>
        <taxon>Fungi</taxon>
        <taxon>Fungi incertae sedis</taxon>
        <taxon>Zoopagomycota</taxon>
        <taxon>Zoopagomycotina</taxon>
        <taxon>Zoopagomycetes</taxon>
        <taxon>Zoopagales</taxon>
        <taxon>Sigmoideomycetaceae</taxon>
        <taxon>Thamnocephalis</taxon>
    </lineage>
</organism>
<dbReference type="EMBL" id="KZ993177">
    <property type="protein sequence ID" value="RKP05310.1"/>
    <property type="molecule type" value="Genomic_DNA"/>
</dbReference>
<dbReference type="Proteomes" id="UP000271241">
    <property type="component" value="Unassembled WGS sequence"/>
</dbReference>
<evidence type="ECO:0000313" key="2">
    <source>
        <dbReference type="Proteomes" id="UP000271241"/>
    </source>
</evidence>
<accession>A0A4P9XJE8</accession>
<evidence type="ECO:0000313" key="1">
    <source>
        <dbReference type="EMBL" id="RKP05310.1"/>
    </source>
</evidence>
<proteinExistence type="predicted"/>
<keyword evidence="2" id="KW-1185">Reference proteome</keyword>
<dbReference type="AlphaFoldDB" id="A0A4P9XJE8"/>
<name>A0A4P9XJE8_9FUNG</name>
<dbReference type="SUPFAM" id="SSF81383">
    <property type="entry name" value="F-box domain"/>
    <property type="match status" value="1"/>
</dbReference>
<evidence type="ECO:0008006" key="3">
    <source>
        <dbReference type="Google" id="ProtNLM"/>
    </source>
</evidence>
<dbReference type="InterPro" id="IPR036047">
    <property type="entry name" value="F-box-like_dom_sf"/>
</dbReference>
<dbReference type="OrthoDB" id="10405419at2759"/>
<gene>
    <name evidence="1" type="ORF">THASP1DRAFT_32854</name>
</gene>
<reference evidence="2" key="1">
    <citation type="journal article" date="2018" name="Nat. Microbiol.">
        <title>Leveraging single-cell genomics to expand the fungal tree of life.</title>
        <authorList>
            <person name="Ahrendt S.R."/>
            <person name="Quandt C.A."/>
            <person name="Ciobanu D."/>
            <person name="Clum A."/>
            <person name="Salamov A."/>
            <person name="Andreopoulos B."/>
            <person name="Cheng J.F."/>
            <person name="Woyke T."/>
            <person name="Pelin A."/>
            <person name="Henrissat B."/>
            <person name="Reynolds N.K."/>
            <person name="Benny G.L."/>
            <person name="Smith M.E."/>
            <person name="James T.Y."/>
            <person name="Grigoriev I.V."/>
        </authorList>
    </citation>
    <scope>NUCLEOTIDE SEQUENCE [LARGE SCALE GENOMIC DNA]</scope>
    <source>
        <strain evidence="2">RSA 1356</strain>
    </source>
</reference>